<dbReference type="OMA" id="GCYRIPV"/>
<sequence length="484" mass="53787">MRSTPQQIEQNSDKKKIYKNLNLFIMALAGATGALAVGYHFAIVAGILLYIDKDFPEITLEQKSRFVSFAVLGGTIGAVSAGVITEKIGRKFSIISSSVLLIIGPLLLVFIANVEFYCICRILIGFGMGLNMMASQVFMSESSPNELRGQIGSMYILFCLSGCIFAHLSSLYFEYNLTMMFLMGVIPAIVQTTLIILTQSESPIYIAMHGSQVQVINSLKKFYNTSTQAGQREIMASTAKKETEVSQVKLYKELLTTYKWNLFVANMLHILQQFTGINIIQFYGPQILQDAGFGGDSHRDLLWSMVFLCTVNTISNLIGSIMGKKYGRRQLILMNCIPMGISLLLLVGVMIKNQLASSQDSSTGYFVFFCIGFATQPWTVCAEIFPITATDLGKIIAYSILAISCFITFLFVQRYLPETKDKPIEECVRLVLQARYSGCKQTNESLTSGEGEFDQNKGLLDHKIEGDIQLSTQKTQYSPAEHKL</sequence>
<evidence type="ECO:0000256" key="13">
    <source>
        <dbReference type="ARBA" id="ARBA00044710"/>
    </source>
</evidence>
<evidence type="ECO:0000256" key="5">
    <source>
        <dbReference type="ARBA" id="ARBA00022692"/>
    </source>
</evidence>
<feature type="transmembrane region" description="Helical" evidence="15">
    <location>
        <begin position="260"/>
        <end position="281"/>
    </location>
</feature>
<keyword evidence="5 15" id="KW-0812">Transmembrane</keyword>
<dbReference type="PANTHER" id="PTHR48020:SF12">
    <property type="entry name" value="PROTON MYO-INOSITOL COTRANSPORTER"/>
    <property type="match status" value="1"/>
</dbReference>
<feature type="transmembrane region" description="Helical" evidence="15">
    <location>
        <begin position="116"/>
        <end position="134"/>
    </location>
</feature>
<evidence type="ECO:0000313" key="18">
    <source>
        <dbReference type="Proteomes" id="UP000039865"/>
    </source>
</evidence>
<evidence type="ECO:0000256" key="10">
    <source>
        <dbReference type="ARBA" id="ARBA00044656"/>
    </source>
</evidence>
<feature type="domain" description="Major facilitator superfamily (MFS) profile" evidence="16">
    <location>
        <begin position="26"/>
        <end position="484"/>
    </location>
</feature>
<gene>
    <name evidence="17" type="primary">Contig15588.g16609</name>
    <name evidence="17" type="ORF">STYLEM_5105</name>
</gene>
<dbReference type="SUPFAM" id="SSF103473">
    <property type="entry name" value="MFS general substrate transporter"/>
    <property type="match status" value="1"/>
</dbReference>
<keyword evidence="6 15" id="KW-1133">Transmembrane helix</keyword>
<dbReference type="PRINTS" id="PR00171">
    <property type="entry name" value="SUGRTRNSPORT"/>
</dbReference>
<dbReference type="OrthoDB" id="6612291at2759"/>
<protein>
    <recommendedName>
        <fullName evidence="14">Hexose transporter 1</fullName>
    </recommendedName>
</protein>
<dbReference type="Gene3D" id="1.20.1250.20">
    <property type="entry name" value="MFS general substrate transporter like domains"/>
    <property type="match status" value="1"/>
</dbReference>
<dbReference type="AlphaFoldDB" id="A0A078A5R9"/>
<evidence type="ECO:0000256" key="6">
    <source>
        <dbReference type="ARBA" id="ARBA00022989"/>
    </source>
</evidence>
<dbReference type="InterPro" id="IPR020846">
    <property type="entry name" value="MFS_dom"/>
</dbReference>
<dbReference type="GO" id="GO:0022857">
    <property type="term" value="F:transmembrane transporter activity"/>
    <property type="evidence" value="ECO:0007669"/>
    <property type="project" value="InterPro"/>
</dbReference>
<dbReference type="InterPro" id="IPR005828">
    <property type="entry name" value="MFS_sugar_transport-like"/>
</dbReference>
<feature type="transmembrane region" description="Helical" evidence="15">
    <location>
        <begin position="21"/>
        <end position="51"/>
    </location>
</feature>
<accession>A0A078A5R9</accession>
<dbReference type="EMBL" id="CCKQ01004961">
    <property type="protein sequence ID" value="CDW76109.1"/>
    <property type="molecule type" value="Genomic_DNA"/>
</dbReference>
<name>A0A078A5R9_STYLE</name>
<dbReference type="InParanoid" id="A0A078A5R9"/>
<proteinExistence type="inferred from homology"/>
<comment type="catalytic activity">
    <reaction evidence="12">
        <text>D-glucosamine(out) = D-glucosamine(in)</text>
        <dbReference type="Rhea" id="RHEA:78423"/>
        <dbReference type="ChEBI" id="CHEBI:58723"/>
    </reaction>
    <physiologicalReaction direction="left-to-right" evidence="12">
        <dbReference type="Rhea" id="RHEA:78424"/>
    </physiologicalReaction>
</comment>
<evidence type="ECO:0000259" key="16">
    <source>
        <dbReference type="PROSITE" id="PS50850"/>
    </source>
</evidence>
<comment type="catalytic activity">
    <reaction evidence="8">
        <text>D-galactose(in) = D-galactose(out)</text>
        <dbReference type="Rhea" id="RHEA:34915"/>
        <dbReference type="ChEBI" id="CHEBI:4139"/>
    </reaction>
    <physiologicalReaction direction="right-to-left" evidence="8">
        <dbReference type="Rhea" id="RHEA:34917"/>
    </physiologicalReaction>
</comment>
<evidence type="ECO:0000256" key="11">
    <source>
        <dbReference type="ARBA" id="ARBA00044662"/>
    </source>
</evidence>
<feature type="transmembrane region" description="Helical" evidence="15">
    <location>
        <begin position="155"/>
        <end position="173"/>
    </location>
</feature>
<dbReference type="GO" id="GO:0016020">
    <property type="term" value="C:membrane"/>
    <property type="evidence" value="ECO:0007669"/>
    <property type="project" value="UniProtKB-SubCell"/>
</dbReference>
<keyword evidence="18" id="KW-1185">Reference proteome</keyword>
<dbReference type="Pfam" id="PF00083">
    <property type="entry name" value="Sugar_tr"/>
    <property type="match status" value="1"/>
</dbReference>
<comment type="similarity">
    <text evidence="2">Belongs to the major facilitator superfamily. Sugar transporter (TC 2.A.1.1) family.</text>
</comment>
<feature type="transmembrane region" description="Helical" evidence="15">
    <location>
        <begin position="331"/>
        <end position="351"/>
    </location>
</feature>
<evidence type="ECO:0000256" key="3">
    <source>
        <dbReference type="ARBA" id="ARBA00011738"/>
    </source>
</evidence>
<organism evidence="17 18">
    <name type="scientific">Stylonychia lemnae</name>
    <name type="common">Ciliate</name>
    <dbReference type="NCBI Taxonomy" id="5949"/>
    <lineage>
        <taxon>Eukaryota</taxon>
        <taxon>Sar</taxon>
        <taxon>Alveolata</taxon>
        <taxon>Ciliophora</taxon>
        <taxon>Intramacronucleata</taxon>
        <taxon>Spirotrichea</taxon>
        <taxon>Stichotrichia</taxon>
        <taxon>Sporadotrichida</taxon>
        <taxon>Oxytrichidae</taxon>
        <taxon>Stylonychinae</taxon>
        <taxon>Stylonychia</taxon>
    </lineage>
</organism>
<evidence type="ECO:0000256" key="2">
    <source>
        <dbReference type="ARBA" id="ARBA00010992"/>
    </source>
</evidence>
<evidence type="ECO:0000256" key="9">
    <source>
        <dbReference type="ARBA" id="ARBA00044648"/>
    </source>
</evidence>
<comment type="catalytic activity">
    <reaction evidence="13">
        <text>D-fructose(out) = D-fructose(in)</text>
        <dbReference type="Rhea" id="RHEA:60372"/>
        <dbReference type="ChEBI" id="CHEBI:37721"/>
    </reaction>
    <physiologicalReaction direction="left-to-right" evidence="13">
        <dbReference type="Rhea" id="RHEA:60373"/>
    </physiologicalReaction>
</comment>
<dbReference type="PROSITE" id="PS00217">
    <property type="entry name" value="SUGAR_TRANSPORT_2"/>
    <property type="match status" value="1"/>
</dbReference>
<comment type="subunit">
    <text evidence="3">Homodimer.</text>
</comment>
<dbReference type="InterPro" id="IPR050814">
    <property type="entry name" value="Myo-inositol_Transporter"/>
</dbReference>
<dbReference type="PANTHER" id="PTHR48020">
    <property type="entry name" value="PROTON MYO-INOSITOL COTRANSPORTER"/>
    <property type="match status" value="1"/>
</dbReference>
<keyword evidence="4" id="KW-0813">Transport</keyword>
<feature type="transmembrane region" description="Helical" evidence="15">
    <location>
        <begin position="395"/>
        <end position="412"/>
    </location>
</feature>
<evidence type="ECO:0000256" key="8">
    <source>
        <dbReference type="ARBA" id="ARBA00044637"/>
    </source>
</evidence>
<evidence type="ECO:0000256" key="14">
    <source>
        <dbReference type="ARBA" id="ARBA00044780"/>
    </source>
</evidence>
<dbReference type="InterPro" id="IPR036259">
    <property type="entry name" value="MFS_trans_sf"/>
</dbReference>
<evidence type="ECO:0000256" key="1">
    <source>
        <dbReference type="ARBA" id="ARBA00004141"/>
    </source>
</evidence>
<evidence type="ECO:0000256" key="4">
    <source>
        <dbReference type="ARBA" id="ARBA00022448"/>
    </source>
</evidence>
<reference evidence="17 18" key="1">
    <citation type="submission" date="2014-06" db="EMBL/GenBank/DDBJ databases">
        <authorList>
            <person name="Swart Estienne"/>
        </authorList>
    </citation>
    <scope>NUCLEOTIDE SEQUENCE [LARGE SCALE GENOMIC DNA]</scope>
    <source>
        <strain evidence="17 18">130c</strain>
    </source>
</reference>
<dbReference type="InterPro" id="IPR005829">
    <property type="entry name" value="Sugar_transporter_CS"/>
</dbReference>
<evidence type="ECO:0000313" key="17">
    <source>
        <dbReference type="EMBL" id="CDW76109.1"/>
    </source>
</evidence>
<evidence type="ECO:0000256" key="15">
    <source>
        <dbReference type="SAM" id="Phobius"/>
    </source>
</evidence>
<feature type="transmembrane region" description="Helical" evidence="15">
    <location>
        <begin position="92"/>
        <end position="110"/>
    </location>
</feature>
<feature type="transmembrane region" description="Helical" evidence="15">
    <location>
        <begin position="179"/>
        <end position="198"/>
    </location>
</feature>
<dbReference type="Proteomes" id="UP000039865">
    <property type="component" value="Unassembled WGS sequence"/>
</dbReference>
<comment type="catalytic activity">
    <reaction evidence="10">
        <text>D-xylose(out) = D-xylose(in)</text>
        <dbReference type="Rhea" id="RHEA:78427"/>
        <dbReference type="ChEBI" id="CHEBI:53455"/>
    </reaction>
    <physiologicalReaction direction="left-to-right" evidence="10">
        <dbReference type="Rhea" id="RHEA:78428"/>
    </physiologicalReaction>
</comment>
<keyword evidence="7 15" id="KW-0472">Membrane</keyword>
<evidence type="ECO:0000256" key="7">
    <source>
        <dbReference type="ARBA" id="ARBA00023136"/>
    </source>
</evidence>
<feature type="transmembrane region" description="Helical" evidence="15">
    <location>
        <begin position="66"/>
        <end position="85"/>
    </location>
</feature>
<comment type="catalytic activity">
    <reaction evidence="9">
        <text>D-glucose(out) = D-glucose(in)</text>
        <dbReference type="Rhea" id="RHEA:60376"/>
        <dbReference type="ChEBI" id="CHEBI:4167"/>
    </reaction>
    <physiologicalReaction direction="left-to-right" evidence="9">
        <dbReference type="Rhea" id="RHEA:60377"/>
    </physiologicalReaction>
</comment>
<dbReference type="InterPro" id="IPR003663">
    <property type="entry name" value="Sugar/inositol_transpt"/>
</dbReference>
<evidence type="ECO:0000256" key="12">
    <source>
        <dbReference type="ARBA" id="ARBA00044668"/>
    </source>
</evidence>
<comment type="catalytic activity">
    <reaction evidence="11">
        <text>D-mannose(out) = D-mannose(in)</text>
        <dbReference type="Rhea" id="RHEA:78391"/>
        <dbReference type="ChEBI" id="CHEBI:4208"/>
    </reaction>
    <physiologicalReaction direction="left-to-right" evidence="11">
        <dbReference type="Rhea" id="RHEA:78392"/>
    </physiologicalReaction>
</comment>
<comment type="subcellular location">
    <subcellularLocation>
        <location evidence="1">Membrane</location>
        <topology evidence="1">Multi-pass membrane protein</topology>
    </subcellularLocation>
</comment>
<feature type="transmembrane region" description="Helical" evidence="15">
    <location>
        <begin position="301"/>
        <end position="319"/>
    </location>
</feature>
<dbReference type="PROSITE" id="PS50850">
    <property type="entry name" value="MFS"/>
    <property type="match status" value="1"/>
</dbReference>